<accession>A0A1J4JTD9</accession>
<dbReference type="Proteomes" id="UP000179807">
    <property type="component" value="Unassembled WGS sequence"/>
</dbReference>
<evidence type="ECO:0000313" key="2">
    <source>
        <dbReference type="Proteomes" id="UP000179807"/>
    </source>
</evidence>
<reference evidence="1" key="1">
    <citation type="submission" date="2016-10" db="EMBL/GenBank/DDBJ databases">
        <authorList>
            <person name="Benchimol M."/>
            <person name="Almeida L.G."/>
            <person name="Vasconcelos A.T."/>
            <person name="Perreira-Neves A."/>
            <person name="Rosa I.A."/>
            <person name="Tasca T."/>
            <person name="Bogo M.R."/>
            <person name="de Souza W."/>
        </authorList>
    </citation>
    <scope>NUCLEOTIDE SEQUENCE [LARGE SCALE GENOMIC DNA]</scope>
    <source>
        <strain evidence="1">K</strain>
    </source>
</reference>
<name>A0A1J4JTD9_9EUKA</name>
<proteinExistence type="predicted"/>
<keyword evidence="2" id="KW-1185">Reference proteome</keyword>
<gene>
    <name evidence="1" type="ORF">TRFO_32450</name>
</gene>
<comment type="caution">
    <text evidence="1">The sequence shown here is derived from an EMBL/GenBank/DDBJ whole genome shotgun (WGS) entry which is preliminary data.</text>
</comment>
<dbReference type="GeneID" id="94843209"/>
<dbReference type="AlphaFoldDB" id="A0A1J4JTD9"/>
<dbReference type="VEuPathDB" id="TrichDB:TRFO_32450"/>
<dbReference type="RefSeq" id="XP_068353900.1">
    <property type="nucleotide sequence ID" value="XM_068508505.1"/>
</dbReference>
<evidence type="ECO:0000313" key="1">
    <source>
        <dbReference type="EMBL" id="OHT00764.1"/>
    </source>
</evidence>
<organism evidence="1 2">
    <name type="scientific">Tritrichomonas foetus</name>
    <dbReference type="NCBI Taxonomy" id="1144522"/>
    <lineage>
        <taxon>Eukaryota</taxon>
        <taxon>Metamonada</taxon>
        <taxon>Parabasalia</taxon>
        <taxon>Tritrichomonadida</taxon>
        <taxon>Tritrichomonadidae</taxon>
        <taxon>Tritrichomonas</taxon>
    </lineage>
</organism>
<dbReference type="EMBL" id="MLAK01000939">
    <property type="protein sequence ID" value="OHT00764.1"/>
    <property type="molecule type" value="Genomic_DNA"/>
</dbReference>
<protein>
    <submittedName>
        <fullName evidence="1">Uncharacterized protein</fullName>
    </submittedName>
</protein>
<sequence length="202" mass="24170">MLKIIQNFRLVKPKKVSLLNRNIINNKVNCQNELSQIVGEFFRMHNLFDSLNVRFPSIWCHHFIFDYSMSTEITTISNLLNRIRTNVENNPKNLEPVITELNSILNKYDPEYQDKNRSLPLVPSNFDPDAVYEKICRTSEKQSLKIPFIRFKADEFSKSFRIPLPNYTRKHREPLLQWYNINWDILEPSIRLWRDEVIPDTE</sequence>